<evidence type="ECO:0000259" key="1">
    <source>
        <dbReference type="Pfam" id="PF01738"/>
    </source>
</evidence>
<dbReference type="Gene3D" id="3.40.50.1820">
    <property type="entry name" value="alpha/beta hydrolase"/>
    <property type="match status" value="1"/>
</dbReference>
<dbReference type="AlphaFoldDB" id="A0A7W3FNF8"/>
<sequence>MSHWITLVTRQGRINAWEAAPDDKPNGGVVLLHDIFGINNDVVRIASRYSDAGYLTIIPSLFDSLQRNVEMDYTAENEQRGRTLAAQLPPALALDLIASAADAIAHAGRLAIVGHGWGGSLALRAWRQLNLPCVSYYGQGGLPPQASGHEGVPAILHQVTNDPHFTGHSAALQESSQNPAVYRYATGTNFDRPAGHPHHHAQSADIASRRTLEFLRTQIHQRHD</sequence>
<dbReference type="Pfam" id="PF01738">
    <property type="entry name" value="DLH"/>
    <property type="match status" value="1"/>
</dbReference>
<proteinExistence type="predicted"/>
<dbReference type="SUPFAM" id="SSF53474">
    <property type="entry name" value="alpha/beta-Hydrolases"/>
    <property type="match status" value="1"/>
</dbReference>
<evidence type="ECO:0000313" key="2">
    <source>
        <dbReference type="EMBL" id="MBA8682739.1"/>
    </source>
</evidence>
<dbReference type="EMBL" id="JACGXS010000006">
    <property type="protein sequence ID" value="MBA8682739.1"/>
    <property type="molecule type" value="Genomic_DNA"/>
</dbReference>
<dbReference type="InterPro" id="IPR051049">
    <property type="entry name" value="Dienelactone_hydrolase-like"/>
</dbReference>
<gene>
    <name evidence="2" type="ORF">H4O11_13125</name>
</gene>
<feature type="domain" description="Dienelactone hydrolase" evidence="1">
    <location>
        <begin position="15"/>
        <end position="217"/>
    </location>
</feature>
<dbReference type="InterPro" id="IPR002925">
    <property type="entry name" value="Dienelactn_hydro"/>
</dbReference>
<evidence type="ECO:0000313" key="3">
    <source>
        <dbReference type="Proteomes" id="UP000547058"/>
    </source>
</evidence>
<dbReference type="RefSeq" id="WP_182339868.1">
    <property type="nucleotide sequence ID" value="NZ_JACGXS010000006.1"/>
</dbReference>
<comment type="caution">
    <text evidence="2">The sequence shown here is derived from an EMBL/GenBank/DDBJ whole genome shotgun (WGS) entry which is preliminary data.</text>
</comment>
<keyword evidence="2" id="KW-0378">Hydrolase</keyword>
<reference evidence="2 3" key="1">
    <citation type="submission" date="2020-08" db="EMBL/GenBank/DDBJ databases">
        <title>Stenotrophomonas tumulicola JCM 30961.</title>
        <authorList>
            <person name="Deng Y."/>
        </authorList>
    </citation>
    <scope>NUCLEOTIDE SEQUENCE [LARGE SCALE GENOMIC DNA]</scope>
    <source>
        <strain evidence="2 3">JCM 30961</strain>
    </source>
</reference>
<dbReference type="Proteomes" id="UP000547058">
    <property type="component" value="Unassembled WGS sequence"/>
</dbReference>
<keyword evidence="3" id="KW-1185">Reference proteome</keyword>
<name>A0A7W3FNF8_9GAMM</name>
<dbReference type="GO" id="GO:0016787">
    <property type="term" value="F:hydrolase activity"/>
    <property type="evidence" value="ECO:0007669"/>
    <property type="project" value="UniProtKB-KW"/>
</dbReference>
<protein>
    <submittedName>
        <fullName evidence="2">Dienelactone hydrolase family protein</fullName>
    </submittedName>
</protein>
<accession>A0A7W3FNF8</accession>
<dbReference type="PANTHER" id="PTHR46623">
    <property type="entry name" value="CARBOXYMETHYLENEBUTENOLIDASE-RELATED"/>
    <property type="match status" value="1"/>
</dbReference>
<organism evidence="2 3">
    <name type="scientific">Stenotrophomonas tumulicola</name>
    <dbReference type="NCBI Taxonomy" id="1685415"/>
    <lineage>
        <taxon>Bacteria</taxon>
        <taxon>Pseudomonadati</taxon>
        <taxon>Pseudomonadota</taxon>
        <taxon>Gammaproteobacteria</taxon>
        <taxon>Lysobacterales</taxon>
        <taxon>Lysobacteraceae</taxon>
        <taxon>Stenotrophomonas</taxon>
    </lineage>
</organism>
<dbReference type="InterPro" id="IPR029058">
    <property type="entry name" value="AB_hydrolase_fold"/>
</dbReference>
<dbReference type="PANTHER" id="PTHR46623:SF6">
    <property type="entry name" value="ALPHA_BETA-HYDROLASES SUPERFAMILY PROTEIN"/>
    <property type="match status" value="1"/>
</dbReference>